<sequence>MRKNCYSSHYPLVFSPNKRIVKQESSCDDKNVRVDVSANDVSQCRKARASECTELAKGFHNAPGFRGGVQAAYRSWIGRRSILQWFTVDFQGVSWVLPHESAEDHRERTGEERRSLGLHRDRDDEHQVHRRDWTTKPCMHRRCNADTGPNAMHPCL</sequence>
<organism evidence="2 3">
    <name type="scientific">Melipona bicolor</name>
    <dbReference type="NCBI Taxonomy" id="60889"/>
    <lineage>
        <taxon>Eukaryota</taxon>
        <taxon>Metazoa</taxon>
        <taxon>Ecdysozoa</taxon>
        <taxon>Arthropoda</taxon>
        <taxon>Hexapoda</taxon>
        <taxon>Insecta</taxon>
        <taxon>Pterygota</taxon>
        <taxon>Neoptera</taxon>
        <taxon>Endopterygota</taxon>
        <taxon>Hymenoptera</taxon>
        <taxon>Apocrita</taxon>
        <taxon>Aculeata</taxon>
        <taxon>Apoidea</taxon>
        <taxon>Anthophila</taxon>
        <taxon>Apidae</taxon>
        <taxon>Melipona</taxon>
    </lineage>
</organism>
<dbReference type="AlphaFoldDB" id="A0AA40FD08"/>
<name>A0AA40FD08_9HYME</name>
<evidence type="ECO:0000313" key="2">
    <source>
        <dbReference type="EMBL" id="KAK1116673.1"/>
    </source>
</evidence>
<keyword evidence="3" id="KW-1185">Reference proteome</keyword>
<gene>
    <name evidence="2" type="ORF">K0M31_018214</name>
</gene>
<protein>
    <submittedName>
        <fullName evidence="2">Uncharacterized protein</fullName>
    </submittedName>
</protein>
<evidence type="ECO:0000313" key="3">
    <source>
        <dbReference type="Proteomes" id="UP001177670"/>
    </source>
</evidence>
<feature type="region of interest" description="Disordered" evidence="1">
    <location>
        <begin position="101"/>
        <end position="128"/>
    </location>
</feature>
<evidence type="ECO:0000256" key="1">
    <source>
        <dbReference type="SAM" id="MobiDB-lite"/>
    </source>
</evidence>
<comment type="caution">
    <text evidence="2">The sequence shown here is derived from an EMBL/GenBank/DDBJ whole genome shotgun (WGS) entry which is preliminary data.</text>
</comment>
<reference evidence="2" key="1">
    <citation type="submission" date="2021-10" db="EMBL/GenBank/DDBJ databases">
        <title>Melipona bicolor Genome sequencing and assembly.</title>
        <authorList>
            <person name="Araujo N.S."/>
            <person name="Arias M.C."/>
        </authorList>
    </citation>
    <scope>NUCLEOTIDE SEQUENCE</scope>
    <source>
        <strain evidence="2">USP_2M_L1-L4_2017</strain>
        <tissue evidence="2">Whole body</tissue>
    </source>
</reference>
<dbReference type="EMBL" id="JAHYIQ010000066">
    <property type="protein sequence ID" value="KAK1116673.1"/>
    <property type="molecule type" value="Genomic_DNA"/>
</dbReference>
<dbReference type="Proteomes" id="UP001177670">
    <property type="component" value="Unassembled WGS sequence"/>
</dbReference>
<proteinExistence type="predicted"/>
<accession>A0AA40FD08</accession>